<sequence>MASEPRVGVVVPIYNVEPYLQECLASIARQSLQDLHVVLVDDGSTDASAELAQRFVDDDPRFQLIRQPNGGLGHARNVGAAEARGEFLAFVDSDDVLPDHALELLVGTLQRTGSDIASGNVQLLTGGELVQSPMHRRPMGTTRLRTHITRDHLLMYDRLAPNKVFRRSFWDEHEFRFPEGVLYEDIPVTLPAHFLASAVDVLSEPVYYWRQRTGEELSITQRRTEIKAVTDRFSAVETVSRFLGSRPEPEVWACKRRYDEVALRSDLRIFLNVLDEADEDFRARFVELARGFLSQADRTALNALPAMMRLKWHLADRGLVPELLEVLQYERRRQRIPVTRRLWRHYAKYPFWRDRRRRIPRRVFRLGEELAVRARLQDVTWRRGKLRITGHAYIDYVGTRFPWSTFKAIGLREIGSGRTRVAFARTRPSRTADDTSRDPKRSHRWSGFSTTIDPKKLRRGGRYVDGTWLVAAGVYGHGVLRRGALAAPPSGSGAHPAWHYVTDDVRVVPLLTRGGTLRLRVETVRARLTGHRTVDGSIELRGAVRGGLPEGAELVVRGRAGTELRRYPVLPDGTADGGYRVRLPLRDLLADASVTEEEPDRRPRIAQNAEPDDAVGLRLDMSLPDEAADPDEAANADEPARLVFDDGAAEGRYTLEGAEFAVHRSRHGYAWLEVRTPRPVITEAAWKPDGVLVLSGDAPSGLPGPAELVLRSGDRNEERAFPMSEADGRFRAELPLSRLVSLGGVLPLPSGRWDVRVRRPGAPSLAVTLDHGMLDRLPVETTVDGRRYEFREQGYDVPVVEVHSDLRPNERGPYRQSRIRLRHYRAPRRLRPLRPAVLYDSYSGKQYSDSPRAIHEELVQRGVDVEHLWVVRDAQVELPETARPVRLWGAEWYEAMARSRYIVTNAHLPEWFVRRPGQVVVQTWHGTPLKRIGFDIEDVQFANPRYLEKVAKEAPNWSYLLSPNAFSTPILRRAFRYEGEIIETGYPRNDVLASPDRELLAERVRERLGLPPGKRAVLYAPTWRDDSYYGPGKYRLDMRLDLERAAAELGDDHVLLIRRHPNVVDTVPEVAGGFVRDVSAYPDIAELFLISDVLVTDYSSLMFDFAVTGRPMLFFTYDLEHYRDELRGFYFDFENEAPGPLLKTSDEVIEALRSIDDVHRTYTAPYERFTQRFCELDDGKAASRVTDRILQSP</sequence>
<evidence type="ECO:0000256" key="5">
    <source>
        <dbReference type="ARBA" id="ARBA00022944"/>
    </source>
</evidence>
<evidence type="ECO:0000256" key="2">
    <source>
        <dbReference type="ARBA" id="ARBA00010488"/>
    </source>
</evidence>
<feature type="compositionally biased region" description="Basic and acidic residues" evidence="7">
    <location>
        <begin position="430"/>
        <end position="439"/>
    </location>
</feature>
<feature type="domain" description="Glycosyltransferase 2-like" evidence="8">
    <location>
        <begin position="9"/>
        <end position="168"/>
    </location>
</feature>
<comment type="caution">
    <text evidence="9">The sequence shown here is derived from an EMBL/GenBank/DDBJ whole genome shotgun (WGS) entry which is preliminary data.</text>
</comment>
<feature type="region of interest" description="Disordered" evidence="7">
    <location>
        <begin position="594"/>
        <end position="615"/>
    </location>
</feature>
<name>A0A543I7A2_9ACTN</name>
<dbReference type="SUPFAM" id="SSF53756">
    <property type="entry name" value="UDP-Glycosyltransferase/glycogen phosphorylase"/>
    <property type="match status" value="1"/>
</dbReference>
<dbReference type="InterPro" id="IPR001173">
    <property type="entry name" value="Glyco_trans_2-like"/>
</dbReference>
<dbReference type="InterPro" id="IPR043149">
    <property type="entry name" value="TagF_N"/>
</dbReference>
<dbReference type="InterPro" id="IPR043148">
    <property type="entry name" value="TagF_C"/>
</dbReference>
<keyword evidence="6" id="KW-0472">Membrane</keyword>
<dbReference type="Pfam" id="PF00535">
    <property type="entry name" value="Glycos_transf_2"/>
    <property type="match status" value="1"/>
</dbReference>
<dbReference type="AlphaFoldDB" id="A0A543I7A2"/>
<keyword evidence="5" id="KW-0777">Teichoic acid biosynthesis</keyword>
<dbReference type="Pfam" id="PF04464">
    <property type="entry name" value="Glyphos_transf"/>
    <property type="match status" value="1"/>
</dbReference>
<evidence type="ECO:0000256" key="3">
    <source>
        <dbReference type="ARBA" id="ARBA00022475"/>
    </source>
</evidence>
<dbReference type="PANTHER" id="PTHR37316:SF3">
    <property type="entry name" value="TEICHOIC ACID GLYCEROL-PHOSPHATE TRANSFERASE"/>
    <property type="match status" value="1"/>
</dbReference>
<evidence type="ECO:0000259" key="8">
    <source>
        <dbReference type="Pfam" id="PF00535"/>
    </source>
</evidence>
<dbReference type="EMBL" id="VFPO01000001">
    <property type="protein sequence ID" value="TQM66486.1"/>
    <property type="molecule type" value="Genomic_DNA"/>
</dbReference>
<keyword evidence="4 9" id="KW-0808">Transferase</keyword>
<dbReference type="SUPFAM" id="SSF53448">
    <property type="entry name" value="Nucleotide-diphospho-sugar transferases"/>
    <property type="match status" value="1"/>
</dbReference>
<dbReference type="InterPro" id="IPR029044">
    <property type="entry name" value="Nucleotide-diphossugar_trans"/>
</dbReference>
<dbReference type="GO" id="GO:0019350">
    <property type="term" value="P:teichoic acid biosynthetic process"/>
    <property type="evidence" value="ECO:0007669"/>
    <property type="project" value="UniProtKB-KW"/>
</dbReference>
<dbReference type="RefSeq" id="WP_281284351.1">
    <property type="nucleotide sequence ID" value="NZ_VFPO01000001.1"/>
</dbReference>
<organism evidence="9 10">
    <name type="scientific">Actinomadura hallensis</name>
    <dbReference type="NCBI Taxonomy" id="337895"/>
    <lineage>
        <taxon>Bacteria</taxon>
        <taxon>Bacillati</taxon>
        <taxon>Actinomycetota</taxon>
        <taxon>Actinomycetes</taxon>
        <taxon>Streptosporangiales</taxon>
        <taxon>Thermomonosporaceae</taxon>
        <taxon>Actinomadura</taxon>
    </lineage>
</organism>
<evidence type="ECO:0000256" key="7">
    <source>
        <dbReference type="SAM" id="MobiDB-lite"/>
    </source>
</evidence>
<dbReference type="GO" id="GO:0047355">
    <property type="term" value="F:CDP-glycerol glycerophosphotransferase activity"/>
    <property type="evidence" value="ECO:0007669"/>
    <property type="project" value="InterPro"/>
</dbReference>
<dbReference type="Gene3D" id="3.40.50.12580">
    <property type="match status" value="1"/>
</dbReference>
<evidence type="ECO:0000313" key="9">
    <source>
        <dbReference type="EMBL" id="TQM66486.1"/>
    </source>
</evidence>
<dbReference type="GO" id="GO:0005886">
    <property type="term" value="C:plasma membrane"/>
    <property type="evidence" value="ECO:0007669"/>
    <property type="project" value="UniProtKB-SubCell"/>
</dbReference>
<gene>
    <name evidence="9" type="ORF">FHX41_0059</name>
</gene>
<dbReference type="Gene3D" id="3.90.550.10">
    <property type="entry name" value="Spore Coat Polysaccharide Biosynthesis Protein SpsA, Chain A"/>
    <property type="match status" value="1"/>
</dbReference>
<dbReference type="CDD" id="cd00761">
    <property type="entry name" value="Glyco_tranf_GTA_type"/>
    <property type="match status" value="1"/>
</dbReference>
<comment type="similarity">
    <text evidence="2">Belongs to the CDP-glycerol glycerophosphotransferase family.</text>
</comment>
<feature type="region of interest" description="Disordered" evidence="7">
    <location>
        <begin position="425"/>
        <end position="449"/>
    </location>
</feature>
<comment type="subcellular location">
    <subcellularLocation>
        <location evidence="1">Cell membrane</location>
        <topology evidence="1">Peripheral membrane protein</topology>
    </subcellularLocation>
</comment>
<accession>A0A543I7A2</accession>
<evidence type="ECO:0000256" key="6">
    <source>
        <dbReference type="ARBA" id="ARBA00023136"/>
    </source>
</evidence>
<proteinExistence type="inferred from homology"/>
<dbReference type="Gene3D" id="3.40.50.11820">
    <property type="match status" value="1"/>
</dbReference>
<reference evidence="9 10" key="1">
    <citation type="submission" date="2019-06" db="EMBL/GenBank/DDBJ databases">
        <title>Sequencing the genomes of 1000 actinobacteria strains.</title>
        <authorList>
            <person name="Klenk H.-P."/>
        </authorList>
    </citation>
    <scope>NUCLEOTIDE SEQUENCE [LARGE SCALE GENOMIC DNA]</scope>
    <source>
        <strain evidence="9 10">DSM 45043</strain>
    </source>
</reference>
<protein>
    <submittedName>
        <fullName evidence="9">CDP-glycerol:poly(Glycerophosphate) glycerophosphotransferase</fullName>
    </submittedName>
</protein>
<keyword evidence="3" id="KW-1003">Cell membrane</keyword>
<dbReference type="InterPro" id="IPR007554">
    <property type="entry name" value="Glycerophosphate_synth"/>
</dbReference>
<evidence type="ECO:0000256" key="1">
    <source>
        <dbReference type="ARBA" id="ARBA00004202"/>
    </source>
</evidence>
<keyword evidence="10" id="KW-1185">Reference proteome</keyword>
<dbReference type="Proteomes" id="UP000316706">
    <property type="component" value="Unassembled WGS sequence"/>
</dbReference>
<evidence type="ECO:0000256" key="4">
    <source>
        <dbReference type="ARBA" id="ARBA00022679"/>
    </source>
</evidence>
<dbReference type="InterPro" id="IPR051612">
    <property type="entry name" value="Teichoic_Acid_Biosynth"/>
</dbReference>
<dbReference type="PANTHER" id="PTHR37316">
    <property type="entry name" value="TEICHOIC ACID GLYCEROL-PHOSPHATE PRIMASE"/>
    <property type="match status" value="1"/>
</dbReference>
<evidence type="ECO:0000313" key="10">
    <source>
        <dbReference type="Proteomes" id="UP000316706"/>
    </source>
</evidence>